<evidence type="ECO:0000259" key="2">
    <source>
        <dbReference type="Pfam" id="PF11740"/>
    </source>
</evidence>
<accession>A0A3Q8U0J0</accession>
<evidence type="ECO:0000313" key="3">
    <source>
        <dbReference type="EMBL" id="AZL68594.1"/>
    </source>
</evidence>
<proteinExistence type="predicted"/>
<dbReference type="InterPro" id="IPR021104">
    <property type="entry name" value="KfrA_DNA-bd_N"/>
</dbReference>
<name>A0A3Q8U0J0_9PSED</name>
<dbReference type="EMBL" id="CP034338">
    <property type="protein sequence ID" value="AZL68594.1"/>
    <property type="molecule type" value="Genomic_DNA"/>
</dbReference>
<gene>
    <name evidence="3" type="ORF">EJA05_13025</name>
</gene>
<keyword evidence="1" id="KW-0175">Coiled coil</keyword>
<dbReference type="Pfam" id="PF11740">
    <property type="entry name" value="KfrA_N"/>
    <property type="match status" value="1"/>
</dbReference>
<keyword evidence="3" id="KW-0238">DNA-binding</keyword>
<evidence type="ECO:0000313" key="4">
    <source>
        <dbReference type="Proteomes" id="UP000268230"/>
    </source>
</evidence>
<feature type="domain" description="KfrA N-terminal DNA-binding" evidence="2">
    <location>
        <begin position="8"/>
        <end position="117"/>
    </location>
</feature>
<reference evidence="3 4" key="1">
    <citation type="submission" date="2018-12" db="EMBL/GenBank/DDBJ databases">
        <authorList>
            <person name="Li S."/>
            <person name="Yang R."/>
            <person name="Chen G."/>
            <person name="Zou L."/>
            <person name="Zhang C."/>
            <person name="Chen Y."/>
            <person name="Liu Z."/>
            <person name="Li Y."/>
            <person name="Yan Y."/>
            <person name="Huang M."/>
            <person name="Chen T."/>
        </authorList>
    </citation>
    <scope>NUCLEOTIDE SEQUENCE [LARGE SCALE GENOMIC DNA]</scope>
    <source>
        <strain evidence="3 4">1257</strain>
    </source>
</reference>
<evidence type="ECO:0000256" key="1">
    <source>
        <dbReference type="SAM" id="Coils"/>
    </source>
</evidence>
<dbReference type="KEGG" id="pory:EJA05_13025"/>
<feature type="coiled-coil region" evidence="1">
    <location>
        <begin position="153"/>
        <end position="187"/>
    </location>
</feature>
<sequence length="278" mass="30454">MARAGISKAQVQQAQQSLIARGEHPTIDAIRIELGNTGSKTTIHRHLKSLEQQPVGLADSSSLSEPLTRLVAQLAAQLQKEGQARIDAAEAQHNEQCAQLQLQLQLSQRALAAAHQQHQVQASALQAASDKLATTQASLQAELLRSASLDQALGELQLRLADKDAQIRSLEDQQRRVDTQVRQLQGQLQTLQQGGIARQEELTRLHRDNERLLAEQRQAVAQCTLLDGQLEQRDAQVQGLRAILAQAQGAGEELRRQCAERDQQLAQLRAIQQGAAPP</sequence>
<dbReference type="GO" id="GO:0003677">
    <property type="term" value="F:DNA binding"/>
    <property type="evidence" value="ECO:0007669"/>
    <property type="project" value="UniProtKB-KW"/>
</dbReference>
<dbReference type="Gene3D" id="1.10.287.1490">
    <property type="match status" value="1"/>
</dbReference>
<dbReference type="Proteomes" id="UP000268230">
    <property type="component" value="Chromosome"/>
</dbReference>
<dbReference type="AlphaFoldDB" id="A0A3Q8U0J0"/>
<dbReference type="OrthoDB" id="7015148at2"/>
<organism evidence="3 4">
    <name type="scientific">Pseudomonas entomophila</name>
    <dbReference type="NCBI Taxonomy" id="312306"/>
    <lineage>
        <taxon>Bacteria</taxon>
        <taxon>Pseudomonadati</taxon>
        <taxon>Pseudomonadota</taxon>
        <taxon>Gammaproteobacteria</taxon>
        <taxon>Pseudomonadales</taxon>
        <taxon>Pseudomonadaceae</taxon>
        <taxon>Pseudomonas</taxon>
    </lineage>
</organism>
<protein>
    <submittedName>
        <fullName evidence="3">DNA-binding protein</fullName>
    </submittedName>
</protein>